<dbReference type="AlphaFoldDB" id="A0A4Y2ULL9"/>
<keyword evidence="4" id="KW-1185">Reference proteome</keyword>
<sequence>MASSVDDEETRSCAGDSQMQVDPEDKADSGPPVPEQRCKHCERRLDLEHDIKMSMAMQHSLITRTRLMTEHHRFNAETDGDYQEKLGEIKSLEEHIEWQRGKLKNVPICVSDNCIGRSRRINEEMRKLKIQNRESRESDFVSPNKRKTAHQSKAVTSPNNIVLTKNSFQPLVDLTDSNEQNTETSAVPEQVPPIMLRYTKDGTSKILADIRKVCGPTENKFTNGLVKIFPGTSQKHTEISNYCRTQGYDFHVIQPASKRPFKVVLKNLPHDHDTEEIKYCLKNELNFPVEKVVQLTKFRTREPLPFFLVDLTKTKDVEKIYQIRHVNNFKVKVEEYKGRGIVNQCYKCNWYHHKAGECQSRARCLKCAGPHETNQCSIKETIPNPICINCGEEGHVASYRGCKKFPKKTTAQQNRENYFYSNRGTFNPETNRIRENISYARVSNPQPHREMAPLNQVTPSTSSNSLPNSTPSSDFKDMYEGLSELKKFLQKFPTLLNALKKLKHAQTDIEKLTILIEALGLSGTAASG</sequence>
<feature type="domain" description="Pre-C2HC" evidence="2">
    <location>
        <begin position="275"/>
        <end position="336"/>
    </location>
</feature>
<comment type="caution">
    <text evidence="3">The sequence shown here is derived from an EMBL/GenBank/DDBJ whole genome shotgun (WGS) entry which is preliminary data.</text>
</comment>
<accession>A0A4Y2ULL9</accession>
<evidence type="ECO:0000313" key="4">
    <source>
        <dbReference type="Proteomes" id="UP000499080"/>
    </source>
</evidence>
<feature type="compositionally biased region" description="Low complexity" evidence="1">
    <location>
        <begin position="458"/>
        <end position="473"/>
    </location>
</feature>
<dbReference type="Proteomes" id="UP000499080">
    <property type="component" value="Unassembled WGS sequence"/>
</dbReference>
<evidence type="ECO:0000313" key="3">
    <source>
        <dbReference type="EMBL" id="GBO13758.1"/>
    </source>
</evidence>
<dbReference type="Pfam" id="PF07530">
    <property type="entry name" value="PRE_C2HC"/>
    <property type="match status" value="1"/>
</dbReference>
<dbReference type="InterPro" id="IPR006579">
    <property type="entry name" value="Pre_C2HC_dom"/>
</dbReference>
<dbReference type="OrthoDB" id="6473680at2759"/>
<evidence type="ECO:0000256" key="1">
    <source>
        <dbReference type="SAM" id="MobiDB-lite"/>
    </source>
</evidence>
<feature type="region of interest" description="Disordered" evidence="1">
    <location>
        <begin position="442"/>
        <end position="475"/>
    </location>
</feature>
<reference evidence="3 4" key="1">
    <citation type="journal article" date="2019" name="Sci. Rep.">
        <title>Orb-weaving spider Araneus ventricosus genome elucidates the spidroin gene catalogue.</title>
        <authorList>
            <person name="Kono N."/>
            <person name="Nakamura H."/>
            <person name="Ohtoshi R."/>
            <person name="Moran D.A.P."/>
            <person name="Shinohara A."/>
            <person name="Yoshida Y."/>
            <person name="Fujiwara M."/>
            <person name="Mori M."/>
            <person name="Tomita M."/>
            <person name="Arakawa K."/>
        </authorList>
    </citation>
    <scope>NUCLEOTIDE SEQUENCE [LARGE SCALE GENOMIC DNA]</scope>
</reference>
<proteinExistence type="predicted"/>
<evidence type="ECO:0000259" key="2">
    <source>
        <dbReference type="Pfam" id="PF07530"/>
    </source>
</evidence>
<feature type="region of interest" description="Disordered" evidence="1">
    <location>
        <begin position="132"/>
        <end position="155"/>
    </location>
</feature>
<feature type="region of interest" description="Disordered" evidence="1">
    <location>
        <begin position="1"/>
        <end position="36"/>
    </location>
</feature>
<name>A0A4Y2ULL9_ARAVE</name>
<protein>
    <submittedName>
        <fullName evidence="3">Nucleic-acid-binding protein from transposon X-element</fullName>
    </submittedName>
</protein>
<organism evidence="3 4">
    <name type="scientific">Araneus ventricosus</name>
    <name type="common">Orbweaver spider</name>
    <name type="synonym">Epeira ventricosa</name>
    <dbReference type="NCBI Taxonomy" id="182803"/>
    <lineage>
        <taxon>Eukaryota</taxon>
        <taxon>Metazoa</taxon>
        <taxon>Ecdysozoa</taxon>
        <taxon>Arthropoda</taxon>
        <taxon>Chelicerata</taxon>
        <taxon>Arachnida</taxon>
        <taxon>Araneae</taxon>
        <taxon>Araneomorphae</taxon>
        <taxon>Entelegynae</taxon>
        <taxon>Araneoidea</taxon>
        <taxon>Araneidae</taxon>
        <taxon>Araneus</taxon>
    </lineage>
</organism>
<dbReference type="EMBL" id="BGPR01037998">
    <property type="protein sequence ID" value="GBO13758.1"/>
    <property type="molecule type" value="Genomic_DNA"/>
</dbReference>
<gene>
    <name evidence="3" type="primary">ORF1_7</name>
    <name evidence="3" type="ORF">AVEN_95717_1</name>
</gene>